<evidence type="ECO:0000313" key="1">
    <source>
        <dbReference type="EMBL" id="KAG7052095.1"/>
    </source>
</evidence>
<proteinExistence type="predicted"/>
<reference evidence="1" key="1">
    <citation type="submission" date="2021-05" db="EMBL/GenBank/DDBJ databases">
        <title>Comparative genomics of three Colletotrichum scovillei strains and genetic complementation revealed genes involved fungal growth and virulence on chili pepper.</title>
        <authorList>
            <person name="Hsieh D.-K."/>
            <person name="Chuang S.-C."/>
            <person name="Chen C.-Y."/>
            <person name="Chao Y.-T."/>
            <person name="Lu M.-Y.J."/>
            <person name="Lee M.-H."/>
            <person name="Shih M.-C."/>
        </authorList>
    </citation>
    <scope>NUCLEOTIDE SEQUENCE</scope>
    <source>
        <strain evidence="1">Coll-153</strain>
    </source>
</reference>
<evidence type="ECO:0000313" key="2">
    <source>
        <dbReference type="Proteomes" id="UP000699042"/>
    </source>
</evidence>
<dbReference type="EMBL" id="JAESDN010000004">
    <property type="protein sequence ID" value="KAG7052095.1"/>
    <property type="molecule type" value="Genomic_DNA"/>
</dbReference>
<name>A0A9P7R9E1_9PEZI</name>
<dbReference type="AlphaFoldDB" id="A0A9P7R9E1"/>
<organism evidence="1 2">
    <name type="scientific">Colletotrichum scovillei</name>
    <dbReference type="NCBI Taxonomy" id="1209932"/>
    <lineage>
        <taxon>Eukaryota</taxon>
        <taxon>Fungi</taxon>
        <taxon>Dikarya</taxon>
        <taxon>Ascomycota</taxon>
        <taxon>Pezizomycotina</taxon>
        <taxon>Sordariomycetes</taxon>
        <taxon>Hypocreomycetidae</taxon>
        <taxon>Glomerellales</taxon>
        <taxon>Glomerellaceae</taxon>
        <taxon>Colletotrichum</taxon>
        <taxon>Colletotrichum acutatum species complex</taxon>
    </lineage>
</organism>
<accession>A0A9P7R9E1</accession>
<feature type="non-terminal residue" evidence="1">
    <location>
        <position position="1"/>
    </location>
</feature>
<keyword evidence="2" id="KW-1185">Reference proteome</keyword>
<dbReference type="Proteomes" id="UP000699042">
    <property type="component" value="Unassembled WGS sequence"/>
</dbReference>
<comment type="caution">
    <text evidence="1">The sequence shown here is derived from an EMBL/GenBank/DDBJ whole genome shotgun (WGS) entry which is preliminary data.</text>
</comment>
<gene>
    <name evidence="1" type="ORF">JMJ77_002703</name>
</gene>
<sequence length="37" mass="4121">TQIIGSDAAFGSYGSVDVFYLRLLEWCLKGNERLGQI</sequence>
<protein>
    <submittedName>
        <fullName evidence="1">Uncharacterized protein</fullName>
    </submittedName>
</protein>